<dbReference type="Proteomes" id="UP001164746">
    <property type="component" value="Chromosome 12"/>
</dbReference>
<proteinExistence type="predicted"/>
<dbReference type="Gene3D" id="1.10.510.10">
    <property type="entry name" value="Transferase(Phosphotransferase) domain 1"/>
    <property type="match status" value="1"/>
</dbReference>
<dbReference type="Pfam" id="PF07714">
    <property type="entry name" value="PK_Tyr_Ser-Thr"/>
    <property type="match status" value="1"/>
</dbReference>
<organism evidence="2 4">
    <name type="scientific">Mya arenaria</name>
    <name type="common">Soft-shell clam</name>
    <dbReference type="NCBI Taxonomy" id="6604"/>
    <lineage>
        <taxon>Eukaryota</taxon>
        <taxon>Metazoa</taxon>
        <taxon>Spiralia</taxon>
        <taxon>Lophotrochozoa</taxon>
        <taxon>Mollusca</taxon>
        <taxon>Bivalvia</taxon>
        <taxon>Autobranchia</taxon>
        <taxon>Heteroconchia</taxon>
        <taxon>Euheterodonta</taxon>
        <taxon>Imparidentia</taxon>
        <taxon>Neoheterodontei</taxon>
        <taxon>Myida</taxon>
        <taxon>Myoidea</taxon>
        <taxon>Myidae</taxon>
        <taxon>Mya</taxon>
    </lineage>
</organism>
<dbReference type="EMBL" id="CP111023">
    <property type="protein sequence ID" value="WAR20778.1"/>
    <property type="molecule type" value="Genomic_DNA"/>
</dbReference>
<accession>A0ABY7FJ24</accession>
<dbReference type="InterPro" id="IPR051286">
    <property type="entry name" value="JAK"/>
</dbReference>
<evidence type="ECO:0000313" key="2">
    <source>
        <dbReference type="EMBL" id="WAR20751.1"/>
    </source>
</evidence>
<evidence type="ECO:0000313" key="3">
    <source>
        <dbReference type="EMBL" id="WAR20778.1"/>
    </source>
</evidence>
<reference evidence="2" key="1">
    <citation type="submission" date="2022-11" db="EMBL/GenBank/DDBJ databases">
        <title>Centuries of genome instability and evolution in soft-shell clam transmissible cancer (bioRxiv).</title>
        <authorList>
            <person name="Hart S.F.M."/>
            <person name="Yonemitsu M.A."/>
            <person name="Giersch R.M."/>
            <person name="Beal B.F."/>
            <person name="Arriagada G."/>
            <person name="Davis B.W."/>
            <person name="Ostrander E.A."/>
            <person name="Goff S.P."/>
            <person name="Metzger M.J."/>
        </authorList>
    </citation>
    <scope>NUCLEOTIDE SEQUENCE</scope>
    <source>
        <strain evidence="2">MELC-2E11</strain>
        <tissue evidence="2">Siphon/mantle</tissue>
    </source>
</reference>
<dbReference type="PANTHER" id="PTHR45807:SF7">
    <property type="entry name" value="TYROSINE-PROTEIN KINASE HOPSCOTCH"/>
    <property type="match status" value="1"/>
</dbReference>
<dbReference type="PROSITE" id="PS50011">
    <property type="entry name" value="PROTEIN_KINASE_DOM"/>
    <property type="match status" value="1"/>
</dbReference>
<evidence type="ECO:0000259" key="1">
    <source>
        <dbReference type="PROSITE" id="PS50011"/>
    </source>
</evidence>
<dbReference type="InterPro" id="IPR000719">
    <property type="entry name" value="Prot_kinase_dom"/>
</dbReference>
<dbReference type="InterPro" id="IPR001245">
    <property type="entry name" value="Ser-Thr/Tyr_kinase_cat_dom"/>
</dbReference>
<dbReference type="InterPro" id="IPR011009">
    <property type="entry name" value="Kinase-like_dom_sf"/>
</dbReference>
<evidence type="ECO:0000313" key="4">
    <source>
        <dbReference type="Proteomes" id="UP001164746"/>
    </source>
</evidence>
<dbReference type="EMBL" id="CP111023">
    <property type="protein sequence ID" value="WAR20751.1"/>
    <property type="molecule type" value="Genomic_DNA"/>
</dbReference>
<feature type="domain" description="Protein kinase" evidence="1">
    <location>
        <begin position="1"/>
        <end position="84"/>
    </location>
</feature>
<gene>
    <name evidence="2" type="ORF">MAR_014725</name>
    <name evidence="3" type="ORF">MAR_014752</name>
</gene>
<keyword evidence="4" id="KW-1185">Reference proteome</keyword>
<protein>
    <submittedName>
        <fullName evidence="2">SVH2-like protein</fullName>
    </submittedName>
</protein>
<sequence>MTVEMQENLFRFGFDIVKGMDYLTTKGVTHRRFAARNILLNYLNEVKIAGFGPQTAGEEDGRDAETGKKEKLRTRVKVAIFTSA</sequence>
<dbReference type="PANTHER" id="PTHR45807">
    <property type="entry name" value="TYROSINE-PROTEIN KINASE HOPSCOTCH"/>
    <property type="match status" value="1"/>
</dbReference>
<name>A0ABY7FJ24_MYAAR</name>
<dbReference type="SUPFAM" id="SSF56112">
    <property type="entry name" value="Protein kinase-like (PK-like)"/>
    <property type="match status" value="1"/>
</dbReference>